<reference evidence="2 3" key="1">
    <citation type="journal article" date="2018" name="New Phytol.">
        <title>Phylogenomics of Endogonaceae and evolution of mycorrhizas within Mucoromycota.</title>
        <authorList>
            <person name="Chang Y."/>
            <person name="Desiro A."/>
            <person name="Na H."/>
            <person name="Sandor L."/>
            <person name="Lipzen A."/>
            <person name="Clum A."/>
            <person name="Barry K."/>
            <person name="Grigoriev I.V."/>
            <person name="Martin F.M."/>
            <person name="Stajich J.E."/>
            <person name="Smith M.E."/>
            <person name="Bonito G."/>
            <person name="Spatafora J.W."/>
        </authorList>
    </citation>
    <scope>NUCLEOTIDE SEQUENCE [LARGE SCALE GENOMIC DNA]</scope>
    <source>
        <strain evidence="2 3">AD002</strain>
    </source>
</reference>
<proteinExistence type="predicted"/>
<comment type="caution">
    <text evidence="2">The sequence shown here is derived from an EMBL/GenBank/DDBJ whole genome shotgun (WGS) entry which is preliminary data.</text>
</comment>
<dbReference type="AlphaFoldDB" id="A0A433QUR2"/>
<name>A0A433QUR2_9FUNG</name>
<organism evidence="2 3">
    <name type="scientific">Jimgerdemannia flammicorona</name>
    <dbReference type="NCBI Taxonomy" id="994334"/>
    <lineage>
        <taxon>Eukaryota</taxon>
        <taxon>Fungi</taxon>
        <taxon>Fungi incertae sedis</taxon>
        <taxon>Mucoromycota</taxon>
        <taxon>Mucoromycotina</taxon>
        <taxon>Endogonomycetes</taxon>
        <taxon>Endogonales</taxon>
        <taxon>Endogonaceae</taxon>
        <taxon>Jimgerdemannia</taxon>
    </lineage>
</organism>
<feature type="region of interest" description="Disordered" evidence="1">
    <location>
        <begin position="46"/>
        <end position="119"/>
    </location>
</feature>
<sequence length="321" mass="35866">LSVLSAPLIHFLLSSSIPELFFLPLSRRSSYDTLIDKRRATQLIYSTPKNSSKTTDTMIKPRVSPIITTTTGPSPPPPGPTAQPNDRAPSRRHHRPPHVRDARHGWAESPDEILPPARPFARGRVEEVKERGTVEVEEEKAAEEEEAVKVTVVDRFRFRVGRKTRRRSTRRVKVAPAKVGEVDRVEATAVGEMREGEVKIVEVGKQFEKVAVAWRFFCFDTSRKSKKKRSEGRTWSSIIDPADFQACALTMSHEQDQGPTPHLPNPSPSTSTQAYPPSSLGSTKASSMSAARDESMRRLEGRQPALWIDPVEASSWGVQAW</sequence>
<evidence type="ECO:0000313" key="3">
    <source>
        <dbReference type="Proteomes" id="UP000274822"/>
    </source>
</evidence>
<keyword evidence="3" id="KW-1185">Reference proteome</keyword>
<protein>
    <submittedName>
        <fullName evidence="2">Uncharacterized protein</fullName>
    </submittedName>
</protein>
<feature type="compositionally biased region" description="Polar residues" evidence="1">
    <location>
        <begin position="268"/>
        <end position="289"/>
    </location>
</feature>
<feature type="compositionally biased region" description="Polar residues" evidence="1">
    <location>
        <begin position="46"/>
        <end position="57"/>
    </location>
</feature>
<dbReference type="EMBL" id="RBNJ01001173">
    <property type="protein sequence ID" value="RUS33475.1"/>
    <property type="molecule type" value="Genomic_DNA"/>
</dbReference>
<evidence type="ECO:0000256" key="1">
    <source>
        <dbReference type="SAM" id="MobiDB-lite"/>
    </source>
</evidence>
<accession>A0A433QUR2</accession>
<evidence type="ECO:0000313" key="2">
    <source>
        <dbReference type="EMBL" id="RUS33475.1"/>
    </source>
</evidence>
<feature type="non-terminal residue" evidence="2">
    <location>
        <position position="1"/>
    </location>
</feature>
<dbReference type="Proteomes" id="UP000274822">
    <property type="component" value="Unassembled WGS sequence"/>
</dbReference>
<feature type="compositionally biased region" description="Basic and acidic residues" evidence="1">
    <location>
        <begin position="291"/>
        <end position="301"/>
    </location>
</feature>
<gene>
    <name evidence="2" type="ORF">BC938DRAFT_471509</name>
</gene>
<feature type="region of interest" description="Disordered" evidence="1">
    <location>
        <begin position="253"/>
        <end position="304"/>
    </location>
</feature>